<evidence type="ECO:0000313" key="2">
    <source>
        <dbReference type="Proteomes" id="UP001165275"/>
    </source>
</evidence>
<comment type="caution">
    <text evidence="1">The sequence shown here is derived from an EMBL/GenBank/DDBJ whole genome shotgun (WGS) entry which is preliminary data.</text>
</comment>
<accession>A0ABT0KEU6</accession>
<dbReference type="RefSeq" id="WP_248946446.1">
    <property type="nucleotide sequence ID" value="NZ_CBCSGY010000101.1"/>
</dbReference>
<sequence>MRLTQTVYESITRYRITDFVNAGVEYLHDNFKPIISYRKIPDSNLEQAIRQSYAWVEKQGRPSQLLAMRTVCARLCFGSFFMQDPRYSKLIAIMHGQLQTEDLTDDDPIYQYIKQYRSDWLVDWFKENLQRSRDLVVSRQLLPTHSPDWLSNQQVLDKLLIDEKRESVQWVENWRSISQNFDQTANQSLPVAAGVQAVLLLAIAQYYDGYQCFNDPLRPRWYNCLLSENVQAKVYHLQNNFYEPS</sequence>
<proteinExistence type="predicted"/>
<reference evidence="1" key="1">
    <citation type="submission" date="2021-04" db="EMBL/GenBank/DDBJ databases">
        <title>Genome sequence of Serratia sp. arafor3.</title>
        <authorList>
            <person name="Besaury L."/>
        </authorList>
    </citation>
    <scope>NUCLEOTIDE SEQUENCE</scope>
    <source>
        <strain evidence="1">Arafor3</strain>
    </source>
</reference>
<protein>
    <submittedName>
        <fullName evidence="1">Uncharacterized protein</fullName>
    </submittedName>
</protein>
<dbReference type="EMBL" id="JAGQDC010000011">
    <property type="protein sequence ID" value="MCL1030289.1"/>
    <property type="molecule type" value="Genomic_DNA"/>
</dbReference>
<gene>
    <name evidence="1" type="ORF">KAJ71_14815</name>
</gene>
<keyword evidence="2" id="KW-1185">Reference proteome</keyword>
<evidence type="ECO:0000313" key="1">
    <source>
        <dbReference type="EMBL" id="MCL1030289.1"/>
    </source>
</evidence>
<organism evidence="1 2">
    <name type="scientific">Serratia silvae</name>
    <dbReference type="NCBI Taxonomy" id="2824122"/>
    <lineage>
        <taxon>Bacteria</taxon>
        <taxon>Pseudomonadati</taxon>
        <taxon>Pseudomonadota</taxon>
        <taxon>Gammaproteobacteria</taxon>
        <taxon>Enterobacterales</taxon>
        <taxon>Yersiniaceae</taxon>
        <taxon>Serratia</taxon>
    </lineage>
</organism>
<dbReference type="Proteomes" id="UP001165275">
    <property type="component" value="Unassembled WGS sequence"/>
</dbReference>
<name>A0ABT0KEU6_9GAMM</name>